<proteinExistence type="predicted"/>
<evidence type="ECO:0000313" key="6">
    <source>
        <dbReference type="Proteomes" id="UP000218979"/>
    </source>
</evidence>
<dbReference type="EMBL" id="FPKS01000003">
    <property type="protein sequence ID" value="SFZ72983.1"/>
    <property type="molecule type" value="Genomic_DNA"/>
</dbReference>
<gene>
    <name evidence="3" type="ORF">RR45_GL000721</name>
    <name evidence="4" type="ORF">SAMN02746068_00713</name>
</gene>
<organism evidence="4 5">
    <name type="scientific">Pseudolactococcus chungangensis CAU 28 = DSM 22330</name>
    <dbReference type="NCBI Taxonomy" id="1122154"/>
    <lineage>
        <taxon>Bacteria</taxon>
        <taxon>Bacillati</taxon>
        <taxon>Bacillota</taxon>
        <taxon>Bacilli</taxon>
        <taxon>Lactobacillales</taxon>
        <taxon>Streptococcaceae</taxon>
        <taxon>Pseudolactococcus</taxon>
    </lineage>
</organism>
<dbReference type="Pfam" id="PF01381">
    <property type="entry name" value="HTH_3"/>
    <property type="match status" value="1"/>
</dbReference>
<name>A0A1K2H9W4_9LACT</name>
<feature type="domain" description="HTH cro/C1-type" evidence="2">
    <location>
        <begin position="10"/>
        <end position="64"/>
    </location>
</feature>
<dbReference type="STRING" id="1122154.SAMN02746068_00713"/>
<dbReference type="PROSITE" id="PS50943">
    <property type="entry name" value="HTH_CROC1"/>
    <property type="match status" value="1"/>
</dbReference>
<dbReference type="SMART" id="SM00530">
    <property type="entry name" value="HTH_XRE"/>
    <property type="match status" value="1"/>
</dbReference>
<dbReference type="PANTHER" id="PTHR46558">
    <property type="entry name" value="TRACRIPTIONAL REGULATORY PROTEIN-RELATED-RELATED"/>
    <property type="match status" value="1"/>
</dbReference>
<dbReference type="InterPro" id="IPR010982">
    <property type="entry name" value="Lambda_DNA-bd_dom_sf"/>
</dbReference>
<keyword evidence="1" id="KW-0238">DNA-binding</keyword>
<dbReference type="OrthoDB" id="2220167at2"/>
<dbReference type="SUPFAM" id="SSF47413">
    <property type="entry name" value="lambda repressor-like DNA-binding domains"/>
    <property type="match status" value="1"/>
</dbReference>
<reference evidence="4 5" key="2">
    <citation type="submission" date="2016-11" db="EMBL/GenBank/DDBJ databases">
        <authorList>
            <person name="Jaros S."/>
            <person name="Januszkiewicz K."/>
            <person name="Wedrychowicz H."/>
        </authorList>
    </citation>
    <scope>NUCLEOTIDE SEQUENCE [LARGE SCALE GENOMIC DNA]</scope>
    <source>
        <strain evidence="4 5">DSM 22330</strain>
    </source>
</reference>
<evidence type="ECO:0000313" key="4">
    <source>
        <dbReference type="EMBL" id="SFZ72983.1"/>
    </source>
</evidence>
<dbReference type="PANTHER" id="PTHR46558:SF13">
    <property type="entry name" value="HTH-TYPE TRANSCRIPTIONAL REGULATOR IMMR"/>
    <property type="match status" value="1"/>
</dbReference>
<evidence type="ECO:0000259" key="2">
    <source>
        <dbReference type="PROSITE" id="PS50943"/>
    </source>
</evidence>
<dbReference type="CDD" id="cd00093">
    <property type="entry name" value="HTH_XRE"/>
    <property type="match status" value="1"/>
</dbReference>
<accession>A0A1K2H9W4</accession>
<evidence type="ECO:0000313" key="3">
    <source>
        <dbReference type="EMBL" id="PCS02013.1"/>
    </source>
</evidence>
<dbReference type="EMBL" id="JXJT01000019">
    <property type="protein sequence ID" value="PCS02013.1"/>
    <property type="molecule type" value="Genomic_DNA"/>
</dbReference>
<reference evidence="3 6" key="1">
    <citation type="submission" date="2014-12" db="EMBL/GenBank/DDBJ databases">
        <title>Draft genome sequences of 10 type strains of Lactococcus.</title>
        <authorList>
            <person name="Sun Z."/>
            <person name="Zhong Z."/>
            <person name="Liu W."/>
            <person name="Zhang W."/>
            <person name="Zhang H."/>
        </authorList>
    </citation>
    <scope>NUCLEOTIDE SEQUENCE [LARGE SCALE GENOMIC DNA]</scope>
    <source>
        <strain evidence="3 6">DSM 22330</strain>
    </source>
</reference>
<dbReference type="InterPro" id="IPR001387">
    <property type="entry name" value="Cro/C1-type_HTH"/>
</dbReference>
<evidence type="ECO:0000313" key="5">
    <source>
        <dbReference type="Proteomes" id="UP000185655"/>
    </source>
</evidence>
<dbReference type="AlphaFoldDB" id="A0A1K2H9W4"/>
<dbReference type="Gene3D" id="1.10.260.40">
    <property type="entry name" value="lambda repressor-like DNA-binding domains"/>
    <property type="match status" value="1"/>
</dbReference>
<protein>
    <submittedName>
        <fullName evidence="4">Helix-turn-helix</fullName>
    </submittedName>
</protein>
<dbReference type="GO" id="GO:0003677">
    <property type="term" value="F:DNA binding"/>
    <property type="evidence" value="ECO:0007669"/>
    <property type="project" value="UniProtKB-KW"/>
</dbReference>
<evidence type="ECO:0000256" key="1">
    <source>
        <dbReference type="ARBA" id="ARBA00023125"/>
    </source>
</evidence>
<dbReference type="Proteomes" id="UP000218979">
    <property type="component" value="Unassembled WGS sequence"/>
</dbReference>
<keyword evidence="6" id="KW-1185">Reference proteome</keyword>
<dbReference type="RefSeq" id="WP_072353489.1">
    <property type="nucleotide sequence ID" value="NZ_FPKS01000003.1"/>
</dbReference>
<dbReference type="Proteomes" id="UP000185655">
    <property type="component" value="Unassembled WGS sequence"/>
</dbReference>
<sequence>MAEIKFDKMVSYYRKMNGWTMKELAERMGKTESAVSRWESGTASPKIKDINVLSEVLGVDADVLIFGKSTSSNSSSDIISETVEIMKQLDKTTQSNILNFVKFEFTKAEQAKQTEENSASVS</sequence>